<keyword evidence="2" id="KW-0560">Oxidoreductase</keyword>
<comment type="similarity">
    <text evidence="1">Belongs to the short-chain dehydrogenases/reductases (SDR) family.</text>
</comment>
<dbReference type="Pfam" id="PF00106">
    <property type="entry name" value="adh_short"/>
    <property type="match status" value="1"/>
</dbReference>
<sequence length="334" mass="36065">MASPYVEVHKPENLRGPGDARPTALQILKDQDLLGKLEGKVALVTGVSSGLGIETVRALRAAGMHVFGAVRDLQKATAALQADLEPGRLELLPLDNASLVSVRACAAAFLAKSDKLHVLVNNAGVMMTPEGRTADGFETQFAVNHLAHFLLFQLLRPTLLATAVASPEFGVRVVNVSSSAHLDAPGIFFDNPNLEGIYTPQLAYAQSKLANIQIASETERRYGAQGVHAWSVMPGGIATGLAKYLPQDLIESWAADEEFMRKWKNAGQRAATQVRACVARELEGKGGVYLEDCWEAGESVEGVPHVGYKEGVFDEESGRRLWEMSCRMVGVEDE</sequence>
<proteinExistence type="inferred from homology"/>
<gene>
    <name evidence="4" type="ORF">BU23DRAFT_450797</name>
</gene>
<evidence type="ECO:0000256" key="3">
    <source>
        <dbReference type="SAM" id="MobiDB-lite"/>
    </source>
</evidence>
<dbReference type="EMBL" id="ML976661">
    <property type="protein sequence ID" value="KAF1978224.1"/>
    <property type="molecule type" value="Genomic_DNA"/>
</dbReference>
<accession>A0A6A5VLP2</accession>
<dbReference type="Proteomes" id="UP000800036">
    <property type="component" value="Unassembled WGS sequence"/>
</dbReference>
<name>A0A6A5VLP2_9PLEO</name>
<evidence type="ECO:0000313" key="4">
    <source>
        <dbReference type="EMBL" id="KAF1978224.1"/>
    </source>
</evidence>
<dbReference type="OrthoDB" id="191139at2759"/>
<dbReference type="PRINTS" id="PR00081">
    <property type="entry name" value="GDHRDH"/>
</dbReference>
<dbReference type="InterPro" id="IPR036291">
    <property type="entry name" value="NAD(P)-bd_dom_sf"/>
</dbReference>
<dbReference type="InterPro" id="IPR002347">
    <property type="entry name" value="SDR_fam"/>
</dbReference>
<dbReference type="Gene3D" id="3.40.50.720">
    <property type="entry name" value="NAD(P)-binding Rossmann-like Domain"/>
    <property type="match status" value="1"/>
</dbReference>
<evidence type="ECO:0000256" key="2">
    <source>
        <dbReference type="ARBA" id="ARBA00023002"/>
    </source>
</evidence>
<dbReference type="AlphaFoldDB" id="A0A6A5VLP2"/>
<feature type="region of interest" description="Disordered" evidence="3">
    <location>
        <begin position="1"/>
        <end position="20"/>
    </location>
</feature>
<evidence type="ECO:0000256" key="1">
    <source>
        <dbReference type="ARBA" id="ARBA00006484"/>
    </source>
</evidence>
<dbReference type="SUPFAM" id="SSF51735">
    <property type="entry name" value="NAD(P)-binding Rossmann-fold domains"/>
    <property type="match status" value="1"/>
</dbReference>
<keyword evidence="5" id="KW-1185">Reference proteome</keyword>
<dbReference type="GO" id="GO:0016491">
    <property type="term" value="F:oxidoreductase activity"/>
    <property type="evidence" value="ECO:0007669"/>
    <property type="project" value="UniProtKB-KW"/>
</dbReference>
<evidence type="ECO:0000313" key="5">
    <source>
        <dbReference type="Proteomes" id="UP000800036"/>
    </source>
</evidence>
<dbReference type="PANTHER" id="PTHR24320">
    <property type="entry name" value="RETINOL DEHYDROGENASE"/>
    <property type="match status" value="1"/>
</dbReference>
<dbReference type="PANTHER" id="PTHR24320:SF272">
    <property type="entry name" value="NAD(P)-BINDING ROSSMANN-FOLD SUPERFAMILY PROTEIN"/>
    <property type="match status" value="1"/>
</dbReference>
<reference evidence="4" key="1">
    <citation type="journal article" date="2020" name="Stud. Mycol.">
        <title>101 Dothideomycetes genomes: a test case for predicting lifestyles and emergence of pathogens.</title>
        <authorList>
            <person name="Haridas S."/>
            <person name="Albert R."/>
            <person name="Binder M."/>
            <person name="Bloem J."/>
            <person name="Labutti K."/>
            <person name="Salamov A."/>
            <person name="Andreopoulos B."/>
            <person name="Baker S."/>
            <person name="Barry K."/>
            <person name="Bills G."/>
            <person name="Bluhm B."/>
            <person name="Cannon C."/>
            <person name="Castanera R."/>
            <person name="Culley D."/>
            <person name="Daum C."/>
            <person name="Ezra D."/>
            <person name="Gonzalez J."/>
            <person name="Henrissat B."/>
            <person name="Kuo A."/>
            <person name="Liang C."/>
            <person name="Lipzen A."/>
            <person name="Lutzoni F."/>
            <person name="Magnuson J."/>
            <person name="Mondo S."/>
            <person name="Nolan M."/>
            <person name="Ohm R."/>
            <person name="Pangilinan J."/>
            <person name="Park H.-J."/>
            <person name="Ramirez L."/>
            <person name="Alfaro M."/>
            <person name="Sun H."/>
            <person name="Tritt A."/>
            <person name="Yoshinaga Y."/>
            <person name="Zwiers L.-H."/>
            <person name="Turgeon B."/>
            <person name="Goodwin S."/>
            <person name="Spatafora J."/>
            <person name="Crous P."/>
            <person name="Grigoriev I."/>
        </authorList>
    </citation>
    <scope>NUCLEOTIDE SEQUENCE</scope>
    <source>
        <strain evidence="4">CBS 107.79</strain>
    </source>
</reference>
<protein>
    <submittedName>
        <fullName evidence="4">NAD(P)-binding protein</fullName>
    </submittedName>
</protein>
<organism evidence="4 5">
    <name type="scientific">Bimuria novae-zelandiae CBS 107.79</name>
    <dbReference type="NCBI Taxonomy" id="1447943"/>
    <lineage>
        <taxon>Eukaryota</taxon>
        <taxon>Fungi</taxon>
        <taxon>Dikarya</taxon>
        <taxon>Ascomycota</taxon>
        <taxon>Pezizomycotina</taxon>
        <taxon>Dothideomycetes</taxon>
        <taxon>Pleosporomycetidae</taxon>
        <taxon>Pleosporales</taxon>
        <taxon>Massarineae</taxon>
        <taxon>Didymosphaeriaceae</taxon>
        <taxon>Bimuria</taxon>
    </lineage>
</organism>